<sequence length="195" mass="22197">MTLLTVWNETEPEIPVIETTDQAEILAELTKLGARFSRWEVKEFGDDATLEEIFALYTEEIEAVKQQEGYTLVDIMGLTPGQDGYAEAKGPAREKFLSEHRHDDDEDRFFAKGAGVFYLHVDGRVYALYCEPGDLVSVPANTTHWFDMGTEPEFTSIRFFHEEDGWVGHFTGNPIAERFATFDQLHARRRELAGA</sequence>
<dbReference type="PANTHER" id="PTHR23418:SF0">
    <property type="entry name" value="ACIREDUCTONE DIOXYGENASE"/>
    <property type="match status" value="1"/>
</dbReference>
<dbReference type="EC" id="1.13.11.54" evidence="9"/>
<comment type="subunit">
    <text evidence="9">Monomer.</text>
</comment>
<dbReference type="InterPro" id="IPR011051">
    <property type="entry name" value="RmlC_Cupin_sf"/>
</dbReference>
<dbReference type="AlphaFoldDB" id="A0A2S9QKN9"/>
<dbReference type="InterPro" id="IPR004313">
    <property type="entry name" value="ARD"/>
</dbReference>
<feature type="site" description="Important to generate the dianion" evidence="9">
    <location>
        <position position="108"/>
    </location>
</feature>
<feature type="binding site" evidence="9">
    <location>
        <position position="102"/>
    </location>
    <ligand>
        <name>Ni(2+)</name>
        <dbReference type="ChEBI" id="CHEBI:49786"/>
    </ligand>
</feature>
<protein>
    <recommendedName>
        <fullName evidence="9">Acireductone dioxygenase</fullName>
    </recommendedName>
    <alternativeName>
        <fullName evidence="9">1,2-dihydroxy-3-keto-5-methylthiopentene dioxygenase</fullName>
        <shortName evidence="9">DHK-MTPene dioxygenase</shortName>
    </alternativeName>
    <alternativeName>
        <fullName evidence="9">Acireductone dioxygenase (Fe(2+)-requiring)</fullName>
        <shortName evidence="9">ARD'</shortName>
        <shortName evidence="9">Fe-ARD</shortName>
        <ecNumber evidence="9">1.13.11.54</ecNumber>
    </alternativeName>
    <alternativeName>
        <fullName evidence="9">Acireductone dioxygenase (Ni(2+)-requiring)</fullName>
        <shortName evidence="9">ARD</shortName>
        <shortName evidence="9">Ni-ARD</shortName>
        <ecNumber evidence="9">1.13.11.53</ecNumber>
    </alternativeName>
</protein>
<evidence type="ECO:0000256" key="8">
    <source>
        <dbReference type="ARBA" id="ARBA00023167"/>
    </source>
</evidence>
<evidence type="ECO:0000313" key="10">
    <source>
        <dbReference type="EMBL" id="PRI10149.1"/>
    </source>
</evidence>
<name>A0A2S9QKN9_9MICO</name>
<keyword evidence="3 9" id="KW-0028">Amino-acid biosynthesis</keyword>
<evidence type="ECO:0000256" key="7">
    <source>
        <dbReference type="ARBA" id="ARBA00023004"/>
    </source>
</evidence>
<feature type="binding site" evidence="9">
    <location>
        <position position="100"/>
    </location>
    <ligand>
        <name>Fe(2+)</name>
        <dbReference type="ChEBI" id="CHEBI:29033"/>
    </ligand>
</feature>
<dbReference type="SUPFAM" id="SSF51182">
    <property type="entry name" value="RmlC-like cupins"/>
    <property type="match status" value="1"/>
</dbReference>
<dbReference type="PANTHER" id="PTHR23418">
    <property type="entry name" value="ACIREDUCTONE DIOXYGENASE"/>
    <property type="match status" value="1"/>
</dbReference>
<dbReference type="GO" id="GO:0010308">
    <property type="term" value="F:acireductone dioxygenase (Ni2+-requiring) activity"/>
    <property type="evidence" value="ECO:0007669"/>
    <property type="project" value="UniProtKB-UniRule"/>
</dbReference>
<feature type="binding site" evidence="9">
    <location>
        <position position="144"/>
    </location>
    <ligand>
        <name>Fe(2+)</name>
        <dbReference type="ChEBI" id="CHEBI:29033"/>
    </ligand>
</feature>
<feature type="site" description="May play a role in transmitting local conformational changes" evidence="9">
    <location>
        <position position="105"/>
    </location>
</feature>
<dbReference type="EC" id="1.13.11.53" evidence="9"/>
<keyword evidence="8 9" id="KW-0486">Methionine biosynthesis</keyword>
<evidence type="ECO:0000256" key="2">
    <source>
        <dbReference type="ARBA" id="ARBA00022596"/>
    </source>
</evidence>
<evidence type="ECO:0000256" key="4">
    <source>
        <dbReference type="ARBA" id="ARBA00022723"/>
    </source>
</evidence>
<keyword evidence="5 9" id="KW-0223">Dioxygenase</keyword>
<keyword evidence="11" id="KW-1185">Reference proteome</keyword>
<keyword evidence="4 9" id="KW-0479">Metal-binding</keyword>
<dbReference type="Gene3D" id="2.60.120.10">
    <property type="entry name" value="Jelly Rolls"/>
    <property type="match status" value="1"/>
</dbReference>
<evidence type="ECO:0000256" key="9">
    <source>
        <dbReference type="HAMAP-Rule" id="MF_01682"/>
    </source>
</evidence>
<comment type="function">
    <text evidence="9">Catalyzes 2 different reactions between oxygene and the acireductone 1,2-dihydroxy-3-keto-5-methylthiopentene (DHK-MTPene) depending upon the metal bound in the active site. Fe-containing acireductone dioxygenase (Fe-ARD) produces formate and 2-keto-4-methylthiobutyrate (KMTB), the alpha-ketoacid precursor of methionine in the methionine recycle pathway. Ni-containing acireductone dioxygenase (Ni-ARD) produces methylthiopropionate, carbon monoxide and formate, and does not lie on the methionine recycle pathway.</text>
</comment>
<keyword evidence="6 9" id="KW-0560">Oxidoreductase</keyword>
<comment type="cofactor">
    <cofactor evidence="9">
        <name>Ni(2+)</name>
        <dbReference type="ChEBI" id="CHEBI:49786"/>
    </cofactor>
    <text evidence="9">Binds 1 nickel ion per monomer.</text>
</comment>
<dbReference type="InterPro" id="IPR014710">
    <property type="entry name" value="RmlC-like_jellyroll"/>
</dbReference>
<dbReference type="GO" id="GO:0010309">
    <property type="term" value="F:acireductone dioxygenase [iron(II)-requiring] activity"/>
    <property type="evidence" value="ECO:0007669"/>
    <property type="project" value="UniProtKB-UniRule"/>
</dbReference>
<organism evidence="10 11">
    <name type="scientific">Leucobacter massiliensis</name>
    <dbReference type="NCBI Taxonomy" id="1686285"/>
    <lineage>
        <taxon>Bacteria</taxon>
        <taxon>Bacillati</taxon>
        <taxon>Actinomycetota</taxon>
        <taxon>Actinomycetes</taxon>
        <taxon>Micrococcales</taxon>
        <taxon>Microbacteriaceae</taxon>
        <taxon>Leucobacter</taxon>
    </lineage>
</organism>
<proteinExistence type="inferred from homology"/>
<dbReference type="GO" id="GO:0016151">
    <property type="term" value="F:nickel cation binding"/>
    <property type="evidence" value="ECO:0007669"/>
    <property type="project" value="UniProtKB-UniRule"/>
</dbReference>
<dbReference type="HAMAP" id="MF_01682">
    <property type="entry name" value="Salvage_MtnD"/>
    <property type="match status" value="1"/>
</dbReference>
<feature type="binding site" evidence="9">
    <location>
        <position position="100"/>
    </location>
    <ligand>
        <name>Ni(2+)</name>
        <dbReference type="ChEBI" id="CHEBI:49786"/>
    </ligand>
</feature>
<dbReference type="RefSeq" id="WP_105806358.1">
    <property type="nucleotide sequence ID" value="NZ_MWZD01000023.1"/>
</dbReference>
<comment type="catalytic activity">
    <reaction evidence="1 9">
        <text>1,2-dihydroxy-5-(methylsulfanyl)pent-1-en-3-one + O2 = 4-methylsulfanyl-2-oxobutanoate + formate + 2 H(+)</text>
        <dbReference type="Rhea" id="RHEA:24504"/>
        <dbReference type="ChEBI" id="CHEBI:15378"/>
        <dbReference type="ChEBI" id="CHEBI:15379"/>
        <dbReference type="ChEBI" id="CHEBI:15740"/>
        <dbReference type="ChEBI" id="CHEBI:16723"/>
        <dbReference type="ChEBI" id="CHEBI:49252"/>
        <dbReference type="EC" id="1.13.11.54"/>
    </reaction>
</comment>
<evidence type="ECO:0000256" key="1">
    <source>
        <dbReference type="ARBA" id="ARBA00000428"/>
    </source>
</evidence>
<dbReference type="CDD" id="cd02232">
    <property type="entry name" value="cupin_ARD"/>
    <property type="match status" value="1"/>
</dbReference>
<dbReference type="InterPro" id="IPR023956">
    <property type="entry name" value="ARD_bac"/>
</dbReference>
<accession>A0A2S9QKN9</accession>
<reference evidence="10 11" key="1">
    <citation type="journal article" date="2017" name="New Microbes New Infect">
        <title>Genome sequence of 'Leucobacter massiliensis' sp. nov. isolated from human pharynx after travel to the 2014 Hajj.</title>
        <authorList>
            <person name="Leangapichart T."/>
            <person name="Gautret P."/>
            <person name="Nguyen T.T."/>
            <person name="Armstrong N."/>
            <person name="Rolain J.M."/>
        </authorList>
    </citation>
    <scope>NUCLEOTIDE SEQUENCE [LARGE SCALE GENOMIC DNA]</scope>
    <source>
        <strain evidence="10 11">122RC15</strain>
    </source>
</reference>
<dbReference type="GO" id="GO:0005506">
    <property type="term" value="F:iron ion binding"/>
    <property type="evidence" value="ECO:0007669"/>
    <property type="project" value="UniProtKB-UniRule"/>
</dbReference>
<comment type="caution">
    <text evidence="10">The sequence shown here is derived from an EMBL/GenBank/DDBJ whole genome shotgun (WGS) entry which is preliminary data.</text>
</comment>
<dbReference type="GO" id="GO:0019509">
    <property type="term" value="P:L-methionine salvage from methylthioadenosine"/>
    <property type="evidence" value="ECO:0007669"/>
    <property type="project" value="UniProtKB-UniRule"/>
</dbReference>
<evidence type="ECO:0000256" key="5">
    <source>
        <dbReference type="ARBA" id="ARBA00022964"/>
    </source>
</evidence>
<comment type="pathway">
    <text evidence="9">Amino-acid biosynthesis; L-methionine biosynthesis via salvage pathway; L-methionine from S-methyl-5-thio-alpha-D-ribose 1-phosphate: step 5/6.</text>
</comment>
<gene>
    <name evidence="9" type="primary">mtnD</name>
    <name evidence="10" type="ORF">B4915_13560</name>
</gene>
<evidence type="ECO:0000256" key="6">
    <source>
        <dbReference type="ARBA" id="ARBA00023002"/>
    </source>
</evidence>
<feature type="binding site" evidence="9">
    <location>
        <position position="144"/>
    </location>
    <ligand>
        <name>Ni(2+)</name>
        <dbReference type="ChEBI" id="CHEBI:49786"/>
    </ligand>
</feature>
<comment type="cofactor">
    <cofactor evidence="9">
        <name>Fe(2+)</name>
        <dbReference type="ChEBI" id="CHEBI:29033"/>
    </cofactor>
    <text evidence="9">Binds 1 Fe(2+) cation per monomer.</text>
</comment>
<feature type="binding site" evidence="9">
    <location>
        <position position="106"/>
    </location>
    <ligand>
        <name>Ni(2+)</name>
        <dbReference type="ChEBI" id="CHEBI:49786"/>
    </ligand>
</feature>
<dbReference type="EMBL" id="MWZD01000023">
    <property type="protein sequence ID" value="PRI10149.1"/>
    <property type="molecule type" value="Genomic_DNA"/>
</dbReference>
<comment type="catalytic activity">
    <reaction evidence="9">
        <text>1,2-dihydroxy-5-(methylsulfanyl)pent-1-en-3-one + O2 = 3-(methylsulfanyl)propanoate + CO + formate + 2 H(+)</text>
        <dbReference type="Rhea" id="RHEA:14161"/>
        <dbReference type="ChEBI" id="CHEBI:15378"/>
        <dbReference type="ChEBI" id="CHEBI:15379"/>
        <dbReference type="ChEBI" id="CHEBI:15740"/>
        <dbReference type="ChEBI" id="CHEBI:17245"/>
        <dbReference type="ChEBI" id="CHEBI:49016"/>
        <dbReference type="ChEBI" id="CHEBI:49252"/>
        <dbReference type="EC" id="1.13.11.53"/>
    </reaction>
</comment>
<dbReference type="GO" id="GO:0019284">
    <property type="term" value="P:L-methionine salvage from S-adenosylmethionine"/>
    <property type="evidence" value="ECO:0007669"/>
    <property type="project" value="InterPro"/>
</dbReference>
<comment type="similarity">
    <text evidence="9">Belongs to the acireductone dioxygenase (ARD) family.</text>
</comment>
<keyword evidence="2 9" id="KW-0533">Nickel</keyword>
<dbReference type="Pfam" id="PF03079">
    <property type="entry name" value="ARD"/>
    <property type="match status" value="1"/>
</dbReference>
<dbReference type="OrthoDB" id="9795636at2"/>
<evidence type="ECO:0000256" key="3">
    <source>
        <dbReference type="ARBA" id="ARBA00022605"/>
    </source>
</evidence>
<feature type="binding site" evidence="9">
    <location>
        <position position="102"/>
    </location>
    <ligand>
        <name>Fe(2+)</name>
        <dbReference type="ChEBI" id="CHEBI:29033"/>
    </ligand>
</feature>
<evidence type="ECO:0000313" key="11">
    <source>
        <dbReference type="Proteomes" id="UP000238650"/>
    </source>
</evidence>
<dbReference type="Proteomes" id="UP000238650">
    <property type="component" value="Unassembled WGS sequence"/>
</dbReference>
<feature type="binding site" evidence="9">
    <location>
        <position position="106"/>
    </location>
    <ligand>
        <name>Fe(2+)</name>
        <dbReference type="ChEBI" id="CHEBI:29033"/>
    </ligand>
</feature>
<keyword evidence="7 9" id="KW-0408">Iron</keyword>
<dbReference type="UniPathway" id="UPA00904">
    <property type="reaction ID" value="UER00878"/>
</dbReference>
<feature type="site" description="May play a role in metal incorporation in vivo" evidence="9">
    <location>
        <position position="99"/>
    </location>
</feature>